<reference evidence="3" key="1">
    <citation type="journal article" date="2019" name="Int. J. Syst. Evol. Microbiol.">
        <title>The Global Catalogue of Microorganisms (GCM) 10K type strain sequencing project: providing services to taxonomists for standard genome sequencing and annotation.</title>
        <authorList>
            <consortium name="The Broad Institute Genomics Platform"/>
            <consortium name="The Broad Institute Genome Sequencing Center for Infectious Disease"/>
            <person name="Wu L."/>
            <person name="Ma J."/>
        </authorList>
    </citation>
    <scope>NUCLEOTIDE SEQUENCE [LARGE SCALE GENOMIC DNA]</scope>
    <source>
        <strain evidence="3">JCM 4395</strain>
    </source>
</reference>
<sequence length="169" mass="17355">MSRPPHRRRRPRLPRACGAWLAIVPALLAVLVVGATGCSPSDVRSGAPPLKLCGVTFWSGAEGIGTTRLTTSTRGMPSAPAGDRLPATTTRDASGPPPRVVSVSSDCSHGRTVVVSPASSVRVRKVAKDGDGRIVALSLVPAQSGAAAKVHIYAYDGTRPTGQVLTTVG</sequence>
<dbReference type="RefSeq" id="WP_344399883.1">
    <property type="nucleotide sequence ID" value="NZ_BAAASG010000006.1"/>
</dbReference>
<evidence type="ECO:0000313" key="3">
    <source>
        <dbReference type="Proteomes" id="UP001501777"/>
    </source>
</evidence>
<feature type="region of interest" description="Disordered" evidence="1">
    <location>
        <begin position="66"/>
        <end position="105"/>
    </location>
</feature>
<evidence type="ECO:0000313" key="2">
    <source>
        <dbReference type="EMBL" id="GAA2483395.1"/>
    </source>
</evidence>
<comment type="caution">
    <text evidence="2">The sequence shown here is derived from an EMBL/GenBank/DDBJ whole genome shotgun (WGS) entry which is preliminary data.</text>
</comment>
<organism evidence="2 3">
    <name type="scientific">Streptomyces longisporus</name>
    <dbReference type="NCBI Taxonomy" id="1948"/>
    <lineage>
        <taxon>Bacteria</taxon>
        <taxon>Bacillati</taxon>
        <taxon>Actinomycetota</taxon>
        <taxon>Actinomycetes</taxon>
        <taxon>Kitasatosporales</taxon>
        <taxon>Streptomycetaceae</taxon>
        <taxon>Streptomyces</taxon>
    </lineage>
</organism>
<gene>
    <name evidence="2" type="ORF">GCM10010276_21120</name>
</gene>
<accession>A0ABP5YMW8</accession>
<name>A0ABP5YMW8_STRLO</name>
<proteinExistence type="predicted"/>
<dbReference type="EMBL" id="BAAASG010000006">
    <property type="protein sequence ID" value="GAA2483395.1"/>
    <property type="molecule type" value="Genomic_DNA"/>
</dbReference>
<evidence type="ECO:0008006" key="4">
    <source>
        <dbReference type="Google" id="ProtNLM"/>
    </source>
</evidence>
<dbReference type="Proteomes" id="UP001501777">
    <property type="component" value="Unassembled WGS sequence"/>
</dbReference>
<keyword evidence="3" id="KW-1185">Reference proteome</keyword>
<evidence type="ECO:0000256" key="1">
    <source>
        <dbReference type="SAM" id="MobiDB-lite"/>
    </source>
</evidence>
<protein>
    <recommendedName>
        <fullName evidence="4">Lipoprotein</fullName>
    </recommendedName>
</protein>